<evidence type="ECO:0000313" key="6">
    <source>
        <dbReference type="Proteomes" id="UP000324701"/>
    </source>
</evidence>
<dbReference type="Pfam" id="PF21089">
    <property type="entry name" value="PKS_DH_N"/>
    <property type="match status" value="1"/>
</dbReference>
<feature type="non-terminal residue" evidence="5">
    <location>
        <position position="482"/>
    </location>
</feature>
<evidence type="ECO:0000256" key="3">
    <source>
        <dbReference type="SAM" id="MobiDB-lite"/>
    </source>
</evidence>
<feature type="region of interest" description="C-terminal hotdog fold" evidence="2">
    <location>
        <begin position="119"/>
        <end position="263"/>
    </location>
</feature>
<dbReference type="AlphaFoldDB" id="A0A5B1B5T1"/>
<dbReference type="Gene3D" id="3.10.129.110">
    <property type="entry name" value="Polyketide synthase dehydratase"/>
    <property type="match status" value="1"/>
</dbReference>
<dbReference type="InterPro" id="IPR020807">
    <property type="entry name" value="PKS_DH"/>
</dbReference>
<dbReference type="PANTHER" id="PTHR43775">
    <property type="entry name" value="FATTY ACID SYNTHASE"/>
    <property type="match status" value="1"/>
</dbReference>
<keyword evidence="6" id="KW-1185">Reference proteome</keyword>
<keyword evidence="1" id="KW-0808">Transferase</keyword>
<dbReference type="InterPro" id="IPR036291">
    <property type="entry name" value="NAD(P)-bd_dom_sf"/>
</dbReference>
<name>A0A5B1B5T1_MYCSI</name>
<dbReference type="EMBL" id="VTZN01000381">
    <property type="protein sequence ID" value="KAA1242990.1"/>
    <property type="molecule type" value="Genomic_DNA"/>
</dbReference>
<dbReference type="Gene3D" id="3.40.50.11460">
    <property type="match status" value="1"/>
</dbReference>
<dbReference type="InterPro" id="IPR050091">
    <property type="entry name" value="PKS_NRPS_Biosynth_Enz"/>
</dbReference>
<feature type="active site" description="Proton acceptor; for dehydratase activity" evidence="2">
    <location>
        <position position="17"/>
    </location>
</feature>
<dbReference type="Pfam" id="PF14765">
    <property type="entry name" value="PS-DH"/>
    <property type="match status" value="1"/>
</dbReference>
<proteinExistence type="predicted"/>
<evidence type="ECO:0000256" key="1">
    <source>
        <dbReference type="ARBA" id="ARBA00022679"/>
    </source>
</evidence>
<feature type="compositionally biased region" description="Pro residues" evidence="3">
    <location>
        <begin position="472"/>
        <end position="482"/>
    </location>
</feature>
<dbReference type="RefSeq" id="WP_188113178.1">
    <property type="nucleotide sequence ID" value="NZ_VTZN01000381.1"/>
</dbReference>
<dbReference type="InterPro" id="IPR049552">
    <property type="entry name" value="PKS_DH_N"/>
</dbReference>
<dbReference type="GO" id="GO:0006633">
    <property type="term" value="P:fatty acid biosynthetic process"/>
    <property type="evidence" value="ECO:0007669"/>
    <property type="project" value="TreeGrafter"/>
</dbReference>
<dbReference type="InterPro" id="IPR049551">
    <property type="entry name" value="PKS_DH_C"/>
</dbReference>
<feature type="region of interest" description="Disordered" evidence="3">
    <location>
        <begin position="457"/>
        <end position="482"/>
    </location>
</feature>
<feature type="non-terminal residue" evidence="5">
    <location>
        <position position="1"/>
    </location>
</feature>
<dbReference type="PANTHER" id="PTHR43775:SF51">
    <property type="entry name" value="INACTIVE PHENOLPHTHIOCEROL SYNTHESIS POLYKETIDE SYNTHASE TYPE I PKS1-RELATED"/>
    <property type="match status" value="1"/>
</dbReference>
<dbReference type="Pfam" id="PF22953">
    <property type="entry name" value="SpnB_Rossmann"/>
    <property type="match status" value="1"/>
</dbReference>
<evidence type="ECO:0000256" key="2">
    <source>
        <dbReference type="PROSITE-ProRule" id="PRU01363"/>
    </source>
</evidence>
<evidence type="ECO:0000313" key="5">
    <source>
        <dbReference type="EMBL" id="KAA1242990.1"/>
    </source>
</evidence>
<dbReference type="PROSITE" id="PS52019">
    <property type="entry name" value="PKS_MFAS_DH"/>
    <property type="match status" value="1"/>
</dbReference>
<dbReference type="SMART" id="SM00826">
    <property type="entry name" value="PKS_DH"/>
    <property type="match status" value="1"/>
</dbReference>
<accession>A0A5B1B5T1</accession>
<comment type="caution">
    <text evidence="5">The sequence shown here is derived from an EMBL/GenBank/DDBJ whole genome shotgun (WGS) entry which is preliminary data.</text>
</comment>
<dbReference type="InterPro" id="IPR055123">
    <property type="entry name" value="SpnB-like_Rossmann"/>
</dbReference>
<feature type="active site" description="Proton donor; for dehydratase activity" evidence="2">
    <location>
        <position position="181"/>
    </location>
</feature>
<reference evidence="5 6" key="1">
    <citation type="submission" date="2019-09" db="EMBL/GenBank/DDBJ databases">
        <title>Report of infection by Mycobacterium simiae a patient suffering from pulmonary tuberculosis.</title>
        <authorList>
            <person name="Mohanty P.S."/>
            <person name="Bansal A.K."/>
            <person name="Singh H."/>
            <person name="Sharma S."/>
            <person name="Patil S.A."/>
            <person name="Upadhaya P."/>
            <person name="Singh P.K."/>
            <person name="Kumar D."/>
            <person name="Kumar S."/>
            <person name="Singh R.K."/>
            <person name="Chaudhary B."/>
        </authorList>
    </citation>
    <scope>NUCLEOTIDE SEQUENCE [LARGE SCALE GENOMIC DNA]</scope>
    <source>
        <strain evidence="5 6">JAL-560-SIM</strain>
    </source>
</reference>
<sequence>VFSGRLSTSTHGWLAGHQINDTVVFPATGFIDVILSAGEVAGCPVIDELTLHTPLRLARHSPTDIQITVYPKEDNQRRRFTVHARTDHDSPTAWTMHASGALTTDQHLARPPLAALPSVQAISQDSFYEHLATHGYQYGPPFQGVHGIGADPTYPDTIYAEVVLPTDTEITGYGIHPALLDAALHPLAAKLLDTADDTDAPTPRLPFTFSGIRLHANAPTRLHITLSATGPDTFRLHATDPTGASVIAINTLTLRPLPKSLTSVPAATIGDSLFHLDWLALPEDTFPAATVSPKWAAVTNQPERLPASLHSNPIHSDLGQPHVAHTDLAIWFLPVPDPTTKSPTPHNEDPLQRVHALLRHTLTGLQTWLTRPDTADTHLVIITGHGTTTSTYDPAPDLAHAAAYALIHTTQNEHPDRITVIDTDHTPTTGQTLTNVLAALATPTRRSAVEAQLAIRHGKTHTPRLTPTPLAVTPPQPATVLD</sequence>
<dbReference type="InterPro" id="IPR042104">
    <property type="entry name" value="PKS_dehydratase_sf"/>
</dbReference>
<feature type="domain" description="PKS/mFAS DH" evidence="4">
    <location>
        <begin position="1"/>
        <end position="263"/>
    </location>
</feature>
<evidence type="ECO:0000259" key="4">
    <source>
        <dbReference type="PROSITE" id="PS52019"/>
    </source>
</evidence>
<dbReference type="Proteomes" id="UP000324701">
    <property type="component" value="Unassembled WGS sequence"/>
</dbReference>
<organism evidence="5 6">
    <name type="scientific">Mycobacterium simiae</name>
    <name type="common">Mycobacterium habana</name>
    <dbReference type="NCBI Taxonomy" id="1784"/>
    <lineage>
        <taxon>Bacteria</taxon>
        <taxon>Bacillati</taxon>
        <taxon>Actinomycetota</taxon>
        <taxon>Actinomycetes</taxon>
        <taxon>Mycobacteriales</taxon>
        <taxon>Mycobacteriaceae</taxon>
        <taxon>Mycobacterium</taxon>
        <taxon>Mycobacterium simiae complex</taxon>
    </lineage>
</organism>
<dbReference type="GO" id="GO:0004312">
    <property type="term" value="F:fatty acid synthase activity"/>
    <property type="evidence" value="ECO:0007669"/>
    <property type="project" value="TreeGrafter"/>
</dbReference>
<dbReference type="SUPFAM" id="SSF51735">
    <property type="entry name" value="NAD(P)-binding Rossmann-fold domains"/>
    <property type="match status" value="1"/>
</dbReference>
<gene>
    <name evidence="5" type="ORF">F0Q45_25935</name>
</gene>
<dbReference type="InterPro" id="IPR049900">
    <property type="entry name" value="PKS_mFAS_DH"/>
</dbReference>
<feature type="region of interest" description="N-terminal hotdog fold" evidence="2">
    <location>
        <begin position="1"/>
        <end position="109"/>
    </location>
</feature>
<protein>
    <recommendedName>
        <fullName evidence="4">PKS/mFAS DH domain-containing protein</fullName>
    </recommendedName>
</protein>